<name>A0A2A9NLN4_9AGAR</name>
<dbReference type="STRING" id="703135.A0A2A9NLN4"/>
<keyword evidence="5" id="KW-0520">NAD</keyword>
<dbReference type="EC" id="2.7.1.160" evidence="3"/>
<evidence type="ECO:0000256" key="3">
    <source>
        <dbReference type="ARBA" id="ARBA00012007"/>
    </source>
</evidence>
<dbReference type="InterPro" id="IPR042081">
    <property type="entry name" value="RNA_2'-PTrans_C"/>
</dbReference>
<keyword evidence="8" id="KW-1185">Reference proteome</keyword>
<dbReference type="SUPFAM" id="SSF56399">
    <property type="entry name" value="ADP-ribosylation"/>
    <property type="match status" value="1"/>
</dbReference>
<evidence type="ECO:0000256" key="1">
    <source>
        <dbReference type="ARBA" id="ARBA00003343"/>
    </source>
</evidence>
<accession>A0A2A9NLN4</accession>
<dbReference type="PANTHER" id="PTHR12684">
    <property type="entry name" value="PUTATIVE PHOSPHOTRANSFERASE"/>
    <property type="match status" value="1"/>
</dbReference>
<proteinExistence type="inferred from homology"/>
<dbReference type="PANTHER" id="PTHR12684:SF2">
    <property type="entry name" value="TRNA 2'-PHOSPHOTRANSFERASE 1"/>
    <property type="match status" value="1"/>
</dbReference>
<evidence type="ECO:0000313" key="8">
    <source>
        <dbReference type="Proteomes" id="UP000242287"/>
    </source>
</evidence>
<dbReference type="EMBL" id="KZ301993">
    <property type="protein sequence ID" value="PFH50998.1"/>
    <property type="molecule type" value="Genomic_DNA"/>
</dbReference>
<dbReference type="GO" id="GO:0000215">
    <property type="term" value="F:tRNA 2'-phosphotransferase activity"/>
    <property type="evidence" value="ECO:0007669"/>
    <property type="project" value="UniProtKB-EC"/>
</dbReference>
<dbReference type="GO" id="GO:0006388">
    <property type="term" value="P:tRNA splicing, via endonucleolytic cleavage and ligation"/>
    <property type="evidence" value="ECO:0007669"/>
    <property type="project" value="TreeGrafter"/>
</dbReference>
<gene>
    <name evidence="7" type="ORF">AMATHDRAFT_143591</name>
</gene>
<comment type="function">
    <text evidence="1">Catalyzes the last step of tRNA splicing, the transfer of the splice junction 2'-phosphate from ligated tRNA to NAD to produce ADP-ribose 1''-2'' cyclic phosphate.</text>
</comment>
<evidence type="ECO:0000313" key="7">
    <source>
        <dbReference type="EMBL" id="PFH50998.1"/>
    </source>
</evidence>
<organism evidence="7 8">
    <name type="scientific">Amanita thiersii Skay4041</name>
    <dbReference type="NCBI Taxonomy" id="703135"/>
    <lineage>
        <taxon>Eukaryota</taxon>
        <taxon>Fungi</taxon>
        <taxon>Dikarya</taxon>
        <taxon>Basidiomycota</taxon>
        <taxon>Agaricomycotina</taxon>
        <taxon>Agaricomycetes</taxon>
        <taxon>Agaricomycetidae</taxon>
        <taxon>Agaricales</taxon>
        <taxon>Pluteineae</taxon>
        <taxon>Amanitaceae</taxon>
        <taxon>Amanita</taxon>
    </lineage>
</organism>
<dbReference type="InterPro" id="IPR002745">
    <property type="entry name" value="Ptrans_KptA/Tpt1"/>
</dbReference>
<evidence type="ECO:0000256" key="2">
    <source>
        <dbReference type="ARBA" id="ARBA00009836"/>
    </source>
</evidence>
<dbReference type="Proteomes" id="UP000242287">
    <property type="component" value="Unassembled WGS sequence"/>
</dbReference>
<comment type="similarity">
    <text evidence="2">Belongs to the KptA/TPT1 family.</text>
</comment>
<dbReference type="InterPro" id="IPR042080">
    <property type="entry name" value="RNA_2'-PTrans_N"/>
</dbReference>
<dbReference type="Pfam" id="PF01885">
    <property type="entry name" value="PTS_2-RNA"/>
    <property type="match status" value="1"/>
</dbReference>
<keyword evidence="4" id="KW-0808">Transferase</keyword>
<dbReference type="Gene3D" id="1.10.10.970">
    <property type="entry name" value="RNA 2'-phosphotransferase, Tpt1/KptA family, N-terminal domain"/>
    <property type="match status" value="1"/>
</dbReference>
<reference evidence="7 8" key="1">
    <citation type="submission" date="2014-02" db="EMBL/GenBank/DDBJ databases">
        <title>Transposable element dynamics among asymbiotic and ectomycorrhizal Amanita fungi.</title>
        <authorList>
            <consortium name="DOE Joint Genome Institute"/>
            <person name="Hess J."/>
            <person name="Skrede I."/>
            <person name="Wolfe B."/>
            <person name="LaButti K."/>
            <person name="Ohm R.A."/>
            <person name="Grigoriev I.V."/>
            <person name="Pringle A."/>
        </authorList>
    </citation>
    <scope>NUCLEOTIDE SEQUENCE [LARGE SCALE GENOMIC DNA]</scope>
    <source>
        <strain evidence="7 8">SKay4041</strain>
    </source>
</reference>
<comment type="catalytic activity">
    <reaction evidence="6">
        <text>2'-phospho-[ligated tRNA] + NAD(+) = mature tRNA + ADP-alpha-D-ribose 1'',2''-cyclic phosphate + nicotinamide</text>
        <dbReference type="Rhea" id="RHEA:23324"/>
        <dbReference type="Rhea" id="RHEA-COMP:11106"/>
        <dbReference type="Rhea" id="RHEA-COMP:11107"/>
        <dbReference type="ChEBI" id="CHEBI:17154"/>
        <dbReference type="ChEBI" id="CHEBI:57540"/>
        <dbReference type="ChEBI" id="CHEBI:76596"/>
        <dbReference type="ChEBI" id="CHEBI:82883"/>
        <dbReference type="ChEBI" id="CHEBI:85027"/>
        <dbReference type="EC" id="2.7.1.160"/>
    </reaction>
</comment>
<evidence type="ECO:0000256" key="6">
    <source>
        <dbReference type="ARBA" id="ARBA00047949"/>
    </source>
</evidence>
<dbReference type="Gene3D" id="3.20.170.30">
    <property type="match status" value="1"/>
</dbReference>
<dbReference type="AlphaFoldDB" id="A0A2A9NLN4"/>
<dbReference type="OrthoDB" id="419694at2759"/>
<sequence length="206" mass="23259">MNKDFPEVRISKTITWLLRHGAKGEGLVMREDGYVQVHDLLANRRLKGQGLSWEMLKDIVEKDRKRRYALVFEGESWWIRANQGHSIKTVQMEMTPVLSVRDIPTGIAVHGTTLGSWQSIATQGLSRMKRNHIHLAQGLPGENVTSGMRKLSQVFIYINIEKAIEAGIKFYLSENGVVLSTGDEDGILKPEFFEKIVDAKGELLLS</sequence>
<protein>
    <recommendedName>
        <fullName evidence="3">2'-phosphotransferase</fullName>
        <ecNumber evidence="3">2.7.1.160</ecNumber>
    </recommendedName>
</protein>
<evidence type="ECO:0000256" key="5">
    <source>
        <dbReference type="ARBA" id="ARBA00023027"/>
    </source>
</evidence>
<evidence type="ECO:0000256" key="4">
    <source>
        <dbReference type="ARBA" id="ARBA00022679"/>
    </source>
</evidence>